<evidence type="ECO:0000256" key="1">
    <source>
        <dbReference type="SAM" id="Phobius"/>
    </source>
</evidence>
<proteinExistence type="predicted"/>
<keyword evidence="1" id="KW-0812">Transmembrane</keyword>
<dbReference type="RefSeq" id="WP_057857701.1">
    <property type="nucleotide sequence ID" value="NZ_LLYB01000055.1"/>
</dbReference>
<feature type="transmembrane region" description="Helical" evidence="1">
    <location>
        <begin position="29"/>
        <end position="46"/>
    </location>
</feature>
<dbReference type="EMBL" id="LLYB01000055">
    <property type="protein sequence ID" value="KRR25514.1"/>
    <property type="molecule type" value="Genomic_DNA"/>
</dbReference>
<protein>
    <submittedName>
        <fullName evidence="2">Uncharacterized protein</fullName>
    </submittedName>
</protein>
<organism evidence="2 3">
    <name type="scientific">Bradyrhizobium lablabi</name>
    <dbReference type="NCBI Taxonomy" id="722472"/>
    <lineage>
        <taxon>Bacteria</taxon>
        <taxon>Pseudomonadati</taxon>
        <taxon>Pseudomonadota</taxon>
        <taxon>Alphaproteobacteria</taxon>
        <taxon>Hyphomicrobiales</taxon>
        <taxon>Nitrobacteraceae</taxon>
        <taxon>Bradyrhizobium</taxon>
    </lineage>
</organism>
<keyword evidence="1" id="KW-0472">Membrane</keyword>
<dbReference type="OrthoDB" id="8253645at2"/>
<dbReference type="Proteomes" id="UP000051660">
    <property type="component" value="Unassembled WGS sequence"/>
</dbReference>
<feature type="transmembrane region" description="Helical" evidence="1">
    <location>
        <begin position="66"/>
        <end position="86"/>
    </location>
</feature>
<keyword evidence="1" id="KW-1133">Transmembrane helix</keyword>
<evidence type="ECO:0000313" key="2">
    <source>
        <dbReference type="EMBL" id="KRR25514.1"/>
    </source>
</evidence>
<evidence type="ECO:0000313" key="3">
    <source>
        <dbReference type="Proteomes" id="UP000051660"/>
    </source>
</evidence>
<reference evidence="2 3" key="1">
    <citation type="submission" date="2014-03" db="EMBL/GenBank/DDBJ databases">
        <title>Bradyrhizobium valentinum sp. nov., isolated from effective nodules of Lupinus mariae-josephae, a lupine endemic of basic-lime soils in Eastern Spain.</title>
        <authorList>
            <person name="Duran D."/>
            <person name="Rey L."/>
            <person name="Navarro A."/>
            <person name="Busquets A."/>
            <person name="Imperial J."/>
            <person name="Ruiz-Argueso T."/>
        </authorList>
    </citation>
    <scope>NUCLEOTIDE SEQUENCE [LARGE SCALE GENOMIC DNA]</scope>
    <source>
        <strain evidence="2 3">CCBAU 23086</strain>
    </source>
</reference>
<feature type="transmembrane region" description="Helical" evidence="1">
    <location>
        <begin position="6"/>
        <end position="22"/>
    </location>
</feature>
<comment type="caution">
    <text evidence="2">The sequence shown here is derived from an EMBL/GenBank/DDBJ whole genome shotgun (WGS) entry which is preliminary data.</text>
</comment>
<name>A0A0R3N0U8_9BRAD</name>
<gene>
    <name evidence="2" type="ORF">CQ14_17725</name>
</gene>
<dbReference type="AlphaFoldDB" id="A0A0R3N0U8"/>
<sequence length="93" mass="10763">MLPYLVAAIILIGLPTLYVAVRYREYRKFLAGGFFVSSGMQFYFYLANIPIPLMWTSAVQSPELSAMRGAIHFVLFLFCLYFGWFFRANRSVD</sequence>
<accession>A0A0R3N0U8</accession>